<dbReference type="RefSeq" id="XP_066696236.1">
    <property type="nucleotide sequence ID" value="XM_066846745.1"/>
</dbReference>
<dbReference type="Gene3D" id="3.30.40.10">
    <property type="entry name" value="Zinc/RING finger domain, C3HC4 (zinc finger)"/>
    <property type="match status" value="1"/>
</dbReference>
<evidence type="ECO:0000259" key="5">
    <source>
        <dbReference type="PROSITE" id="PS50089"/>
    </source>
</evidence>
<proteinExistence type="predicted"/>
<dbReference type="InterPro" id="IPR013083">
    <property type="entry name" value="Znf_RING/FYVE/PHD"/>
</dbReference>
<accession>A0ABR1Q2G3</accession>
<dbReference type="SUPFAM" id="SSF57850">
    <property type="entry name" value="RING/U-box"/>
    <property type="match status" value="1"/>
</dbReference>
<keyword evidence="7" id="KW-1185">Reference proteome</keyword>
<comment type="caution">
    <text evidence="6">The sequence shown here is derived from an EMBL/GenBank/DDBJ whole genome shotgun (WGS) entry which is preliminary data.</text>
</comment>
<dbReference type="InterPro" id="IPR001841">
    <property type="entry name" value="Znf_RING"/>
</dbReference>
<sequence length="292" mass="32981">MEELIPEDDCCTLCHLLLFDPIKTNWGQVCKFCQLGKNDEMKAMHKDDLCTLCHQLLYDTIKTRCGHVLCKSCMVDYAMGSLPNAMYAVHVDANPSDQLQSPGNLKYLVAPCPVCDNNNGEGVVPSPEKCTELRNKYPITYAEREAKAAHAEPEPGGDEGVQTITLCIGNTHQARPRPEGSTKGDRLHDWVVFAKVSRNDIILGVRFSYRGSGSENFVMEKPYKIADYAKRPLPVKVSVILKSRYIWVSEHADNYSRDGDKRQVKADWKLDFESHNGKGAMGLWRLKFKRRV</sequence>
<dbReference type="SMART" id="SM00184">
    <property type="entry name" value="RING"/>
    <property type="match status" value="1"/>
</dbReference>
<evidence type="ECO:0000256" key="4">
    <source>
        <dbReference type="PROSITE-ProRule" id="PRU00175"/>
    </source>
</evidence>
<evidence type="ECO:0000313" key="6">
    <source>
        <dbReference type="EMBL" id="KAK7946202.1"/>
    </source>
</evidence>
<evidence type="ECO:0000256" key="1">
    <source>
        <dbReference type="ARBA" id="ARBA00022723"/>
    </source>
</evidence>
<protein>
    <recommendedName>
        <fullName evidence="5">RING-type domain-containing protein</fullName>
    </recommendedName>
</protein>
<gene>
    <name evidence="6" type="ORF">PG986_010523</name>
</gene>
<feature type="domain" description="RING-type" evidence="5">
    <location>
        <begin position="50"/>
        <end position="116"/>
    </location>
</feature>
<keyword evidence="1" id="KW-0479">Metal-binding</keyword>
<dbReference type="EMBL" id="JAQQWE010000007">
    <property type="protein sequence ID" value="KAK7946202.1"/>
    <property type="molecule type" value="Genomic_DNA"/>
</dbReference>
<dbReference type="Proteomes" id="UP001391051">
    <property type="component" value="Unassembled WGS sequence"/>
</dbReference>
<dbReference type="PROSITE" id="PS50089">
    <property type="entry name" value="ZF_RING_2"/>
    <property type="match status" value="1"/>
</dbReference>
<evidence type="ECO:0000313" key="7">
    <source>
        <dbReference type="Proteomes" id="UP001391051"/>
    </source>
</evidence>
<organism evidence="6 7">
    <name type="scientific">Apiospora aurea</name>
    <dbReference type="NCBI Taxonomy" id="335848"/>
    <lineage>
        <taxon>Eukaryota</taxon>
        <taxon>Fungi</taxon>
        <taxon>Dikarya</taxon>
        <taxon>Ascomycota</taxon>
        <taxon>Pezizomycotina</taxon>
        <taxon>Sordariomycetes</taxon>
        <taxon>Xylariomycetidae</taxon>
        <taxon>Amphisphaeriales</taxon>
        <taxon>Apiosporaceae</taxon>
        <taxon>Apiospora</taxon>
    </lineage>
</organism>
<dbReference type="GeneID" id="92079807"/>
<name>A0ABR1Q2G3_9PEZI</name>
<dbReference type="InterPro" id="IPR017907">
    <property type="entry name" value="Znf_RING_CS"/>
</dbReference>
<keyword evidence="3" id="KW-0862">Zinc</keyword>
<dbReference type="PROSITE" id="PS00518">
    <property type="entry name" value="ZF_RING_1"/>
    <property type="match status" value="1"/>
</dbReference>
<reference evidence="6 7" key="1">
    <citation type="submission" date="2023-01" db="EMBL/GenBank/DDBJ databases">
        <title>Analysis of 21 Apiospora genomes using comparative genomics revels a genus with tremendous synthesis potential of carbohydrate active enzymes and secondary metabolites.</title>
        <authorList>
            <person name="Sorensen T."/>
        </authorList>
    </citation>
    <scope>NUCLEOTIDE SEQUENCE [LARGE SCALE GENOMIC DNA]</scope>
    <source>
        <strain evidence="6 7">CBS 24483</strain>
    </source>
</reference>
<evidence type="ECO:0000256" key="3">
    <source>
        <dbReference type="ARBA" id="ARBA00022833"/>
    </source>
</evidence>
<evidence type="ECO:0000256" key="2">
    <source>
        <dbReference type="ARBA" id="ARBA00022771"/>
    </source>
</evidence>
<keyword evidence="2 4" id="KW-0863">Zinc-finger</keyword>